<evidence type="ECO:0000313" key="2">
    <source>
        <dbReference type="Proteomes" id="UP000034392"/>
    </source>
</evidence>
<dbReference type="RefSeq" id="WP_046903015.1">
    <property type="nucleotide sequence ID" value="NZ_CP011452.2"/>
</dbReference>
<keyword evidence="2" id="KW-1185">Reference proteome</keyword>
<organism evidence="1 2">
    <name type="scientific">Croceibacterium atlanticum</name>
    <dbReference type="NCBI Taxonomy" id="1267766"/>
    <lineage>
        <taxon>Bacteria</taxon>
        <taxon>Pseudomonadati</taxon>
        <taxon>Pseudomonadota</taxon>
        <taxon>Alphaproteobacteria</taxon>
        <taxon>Sphingomonadales</taxon>
        <taxon>Erythrobacteraceae</taxon>
        <taxon>Croceibacterium</taxon>
    </lineage>
</organism>
<dbReference type="KEGG" id="aay:WYH_01077"/>
<dbReference type="STRING" id="1267766.WYH_01077"/>
<reference evidence="1" key="1">
    <citation type="submission" date="2015-05" db="EMBL/GenBank/DDBJ databases">
        <title>The complete genome of Altererythrobacter atlanticus strain 26DY36.</title>
        <authorList>
            <person name="Wu Y.-H."/>
            <person name="Cheng H."/>
            <person name="Wu X.-W."/>
        </authorList>
    </citation>
    <scope>NUCLEOTIDE SEQUENCE [LARGE SCALE GENOMIC DNA]</scope>
    <source>
        <strain evidence="1">26DY36</strain>
    </source>
</reference>
<dbReference type="PATRIC" id="fig|1267766.3.peg.1082"/>
<dbReference type="EMBL" id="CP011452">
    <property type="protein sequence ID" value="AKH42124.1"/>
    <property type="molecule type" value="Genomic_DNA"/>
</dbReference>
<gene>
    <name evidence="1" type="ORF">WYH_01077</name>
</gene>
<dbReference type="AlphaFoldDB" id="A0A0F7KR90"/>
<dbReference type="Proteomes" id="UP000034392">
    <property type="component" value="Chromosome"/>
</dbReference>
<proteinExistence type="predicted"/>
<name>A0A0F7KR90_9SPHN</name>
<accession>A0A0F7KR90</accession>
<sequence>MTNEQSEASSPADRYDQVAALLQAYPHIDEQQLQDLKQWFRKASAFDVASLASNETIVAGYTQFRREHIDRISLKEAIYAIIGVSICFSLFALVGLFAP</sequence>
<dbReference type="OrthoDB" id="7429148at2"/>
<evidence type="ECO:0000313" key="1">
    <source>
        <dbReference type="EMBL" id="AKH42124.1"/>
    </source>
</evidence>
<protein>
    <submittedName>
        <fullName evidence="1">Uncharacterized protein</fullName>
    </submittedName>
</protein>